<dbReference type="Gene3D" id="2.160.20.10">
    <property type="entry name" value="Single-stranded right-handed beta-helix, Pectin lyase-like"/>
    <property type="match status" value="1"/>
</dbReference>
<dbReference type="SMART" id="SM00912">
    <property type="entry name" value="Haemagg_act"/>
    <property type="match status" value="1"/>
</dbReference>
<dbReference type="InterPro" id="IPR011050">
    <property type="entry name" value="Pectin_lyase_fold/virulence"/>
</dbReference>
<dbReference type="InterPro" id="IPR012334">
    <property type="entry name" value="Pectin_lyas_fold"/>
</dbReference>
<feature type="region of interest" description="Disordered" evidence="1">
    <location>
        <begin position="1180"/>
        <end position="1205"/>
    </location>
</feature>
<organism evidence="3 4">
    <name type="scientific">Alloalcanivorax gelatiniphagus</name>
    <dbReference type="NCBI Taxonomy" id="1194167"/>
    <lineage>
        <taxon>Bacteria</taxon>
        <taxon>Pseudomonadati</taxon>
        <taxon>Pseudomonadota</taxon>
        <taxon>Gammaproteobacteria</taxon>
        <taxon>Oceanospirillales</taxon>
        <taxon>Alcanivoracaceae</taxon>
        <taxon>Alloalcanivorax</taxon>
    </lineage>
</organism>
<keyword evidence="4" id="KW-1185">Reference proteome</keyword>
<dbReference type="InterPro" id="IPR008638">
    <property type="entry name" value="FhaB/CdiA-like_TPS"/>
</dbReference>
<dbReference type="InterPro" id="IPR008619">
    <property type="entry name" value="Filamentous_hemagglutn_rpt"/>
</dbReference>
<dbReference type="InterPro" id="IPR006915">
    <property type="entry name" value="DUF637_hemagglutn_put"/>
</dbReference>
<dbReference type="EMBL" id="VCQT01000027">
    <property type="protein sequence ID" value="TMW13081.1"/>
    <property type="molecule type" value="Genomic_DNA"/>
</dbReference>
<feature type="domain" description="Filamentous haemagglutinin FhaB/tRNA nuclease CdiA-like TPS" evidence="2">
    <location>
        <begin position="54"/>
        <end position="174"/>
    </location>
</feature>
<feature type="compositionally biased region" description="Gly residues" evidence="1">
    <location>
        <begin position="1186"/>
        <end position="1202"/>
    </location>
</feature>
<dbReference type="InterPro" id="IPR025157">
    <property type="entry name" value="Hemagglutinin_rpt"/>
</dbReference>
<sequence length="2343" mass="242489">MNTQPWQVCTFSSEAHGRARRVLACTLSLLLIGQPLLAIADGVTPTAGGLDRAANGVPVVNIRNPNGAGVSRNFYNDLNVDRQGLVFNNGRGLSQTELAGYIEGNPNLKNGPARLILNEVIGANPSALNGYMEVAGARADVVIANPNGITCSGCGFINTDHATLTTGRAIMDGDGALRAFDVQGGEVRIGPGGANTTNVDRFDLIARSVSLAGAINADRLNVIAGRQRVDRQTLATEQLAGDAGEGDADTPEFAIDAAALGGMYANRIRLIGNENGVGVRLDAPVAAQNGDLTLSAGGRLSFNSLSASESVQLAATDVTANGHLVAGDRINVQADAWHAVTGTTSAEVVEMALDSVRLDAGAGWLGVDRLTVHADSIDNAGELAGDTLSIRATDRLDNRGAIVAGGKARVESGHLDNEGTLAANGDLRITAGTVRQDGAATAGGELRVDASGLESTARSETVADGTLRARADDVTQRGLMHGGERLDVEASTVSHLDGRMQSAGEVRVKADSLENRALISGAGSVEIEAGTLDNRGTVVAEQSLTVAVDGNLNNIGDLQGLSDVTVTAGSLDNDGNLLAVGGLSVGTDGRLENRGSLQAEGALAVDAGDALINTGDLLTNADLSARSAGLFQQTGRLIAGGDAALSGAELVNGGLVSVVERLLLGHGEITNHGTLEAGGLLSVSEQVAVLDNAGVLRSDGDLRMAAQRVHNRDGGAVTAVGHVVAEGVDRLTNQGLIMARGDLALRVRELLNERAADAGARQGTLGAAGQVLIEGERLLNRNGALIGSGGAMTLRVADILDNDHADIVANGDLLIAADEALAKTGRVNNHSGTITTNDGDLSIFTRYLDNSREVTLAKSDPLTGLAVLEMLLVGLSKDDVALSEDDWVFIHDPDLSSALVRFASNGGARQAWVDYWVEQYTDYINGQIGGLLSEADVLFIQETLRGTREDTMIGTLPATFYYGSSEADDATDNPLAESFYVVARVTQLLKERAPLKYQRFLAHTRAKLESRDGGGLYLRNFTCGTRRADWRDGVSCDNGSISYFRFGEELYDDVIAPGSEAVQSVLSSGGDLTVVADTLNNAYSTLAAAGNIHLEGGRLVNRALELKRHGSLYTGRREWHNAKRAPEPGAGMVTTDVRDISVGLGEQVASVISAGGNLTLDFQEEAGNYTEERYDQEVVFDDGDYGDGGSGEPGDGGAGGDGPAPVAWDLSEDSRVIDTVNAGLRDILDHRSSLYTVVDDADHPYLIETNPLFATLDGFLGSGYLLDRLALDPDRTSRRLGDSYYETQLIRDAVLAATGRRFLDDDVQSDQQQFQRLMDNALLEAERLELAVGVALTPAQIDGLRQDLVWMEERQVDGKSVLVPVLYLAPGSSHLTSEGAVIAGDTVNVRAGGLGNSGIIAAANGLTVQAGNKGVVNLEGTLQAGTGLAIDSLGDVKNQSGTVRAGQVSIRSQGDIINESWSEQVVTEWDHGTHRRTEHGDAGLIQAAGTVALDAGRHIVVTGSRVQGDAVGLNAGGDVRIESQTVERGFDGHANGGRYQTRNVEQIASQVDATSDLLISAGGNIGITASDVSAGGNASLAAGGDVIIQSAANRDYENYHRQTSDEEKQYTHDTVRQRKATVSAGDNLRIDAGRDLLVAGSDLSSGNDMGLAAGGTIAFLATQDRDYHLSKSEKDGDYGAHSFKRDEVTHIDHVTSTATAGGDLTLTSGGDQLYQAARLESGGDTTLKSGGHITFESVKDLVQESHEKSQGDLAWQKMEGEGFTDETLRQTEIVAAGNLAIDAAEGLHIDVKQVDQQTVEQMIDGMAAENPDLAWMKDAYQRGDVDWRQVRELHDSWEYSSQGMGPATALAVTIVVAAATSGAASTAIGGMAGATAGSGTAMAAAGAGAAAGWGNAAATAMLVGAASTATTSTINNGGNLGATLDTLGSGDTLRGLAVGGLTAGLTSGIYDPWLGTETGASGLTAANTGGLLNNSGVVTGATLNSFSGLGRFALNQTLQNTTSYALGKAFGQEGDFSDALRNSMANTFAAAGFNWVGDVSLRQGLTEGGLAKTGLHTVMGGLAAEAAGGDFRTGALAGATNELLIGAMPQQYGNLTMRQKVVNSQLFGVLSAAAQGGDEASLQTGAWVTGEATKYNHGFHLPSGLTEYGQSATSLAQYMQEQGSSPDQINEALQAMNRGDGFDGPKPANSFLEAWVYTMLTGGGYMKAGSTAGSLLLGGALGGGTNVAYQLGNSSLGELDVTDASVAAMVGSLTQGRGFLFTEGVSVWGAYVGSQLKGSDAKSAMIGAGIGAAAGRAGEKASAKKLNLYFPGASADFVGGAIGSVTNEAVSSSMQDRIGGNEN</sequence>
<dbReference type="Pfam" id="PF13332">
    <property type="entry name" value="Fil_haemagg_2"/>
    <property type="match status" value="3"/>
</dbReference>
<dbReference type="Pfam" id="PF04830">
    <property type="entry name" value="DUF637"/>
    <property type="match status" value="1"/>
</dbReference>
<proteinExistence type="predicted"/>
<dbReference type="NCBIfam" id="TIGR01901">
    <property type="entry name" value="adhes_NPXG"/>
    <property type="match status" value="1"/>
</dbReference>
<reference evidence="3 4" key="1">
    <citation type="submission" date="2019-05" db="EMBL/GenBank/DDBJ databases">
        <title>Genome of Alcanivorax gelatiniphagus, an oil degrading marine bacteria.</title>
        <authorList>
            <person name="Kwon K.K."/>
        </authorList>
    </citation>
    <scope>NUCLEOTIDE SEQUENCE [LARGE SCALE GENOMIC DNA]</scope>
    <source>
        <strain evidence="3 4">MEBiC 08158</strain>
    </source>
</reference>
<comment type="caution">
    <text evidence="3">The sequence shown here is derived from an EMBL/GenBank/DDBJ whole genome shotgun (WGS) entry which is preliminary data.</text>
</comment>
<name>A0ABY2XLI7_9GAMM</name>
<evidence type="ECO:0000313" key="3">
    <source>
        <dbReference type="EMBL" id="TMW13081.1"/>
    </source>
</evidence>
<evidence type="ECO:0000259" key="2">
    <source>
        <dbReference type="SMART" id="SM00912"/>
    </source>
</evidence>
<dbReference type="SUPFAM" id="SSF51126">
    <property type="entry name" value="Pectin lyase-like"/>
    <property type="match status" value="1"/>
</dbReference>
<dbReference type="Proteomes" id="UP000739180">
    <property type="component" value="Unassembled WGS sequence"/>
</dbReference>
<protein>
    <submittedName>
        <fullName evidence="3">Filamentous hemagglutinin N-terminal domain-containing protein</fullName>
    </submittedName>
</protein>
<accession>A0ABY2XLI7</accession>
<dbReference type="NCBIfam" id="TIGR01731">
    <property type="entry name" value="fil_hemag_20aa"/>
    <property type="match status" value="15"/>
</dbReference>
<dbReference type="Pfam" id="PF05860">
    <property type="entry name" value="TPS"/>
    <property type="match status" value="1"/>
</dbReference>
<gene>
    <name evidence="3" type="ORF">FGS76_08430</name>
</gene>
<dbReference type="Pfam" id="PF05594">
    <property type="entry name" value="Fil_haemagg"/>
    <property type="match status" value="7"/>
</dbReference>
<evidence type="ECO:0000313" key="4">
    <source>
        <dbReference type="Proteomes" id="UP000739180"/>
    </source>
</evidence>
<evidence type="ECO:0000256" key="1">
    <source>
        <dbReference type="SAM" id="MobiDB-lite"/>
    </source>
</evidence>
<dbReference type="InterPro" id="IPR010069">
    <property type="entry name" value="CdiA_FHA1_rpt"/>
</dbReference>